<dbReference type="Proteomes" id="UP000095765">
    <property type="component" value="Unassembled WGS sequence"/>
</dbReference>
<gene>
    <name evidence="1" type="ORF">ERS852551_02601</name>
</gene>
<name>A0A174SHU4_9FIRM</name>
<reference evidence="1 2" key="1">
    <citation type="submission" date="2015-09" db="EMBL/GenBank/DDBJ databases">
        <authorList>
            <consortium name="Pathogen Informatics"/>
        </authorList>
    </citation>
    <scope>NUCLEOTIDE SEQUENCE [LARGE SCALE GENOMIC DNA]</scope>
    <source>
        <strain evidence="1 2">2789STDY5834939</strain>
    </source>
</reference>
<evidence type="ECO:0000313" key="2">
    <source>
        <dbReference type="Proteomes" id="UP000095765"/>
    </source>
</evidence>
<evidence type="ECO:0000313" key="1">
    <source>
        <dbReference type="EMBL" id="CUP97272.1"/>
    </source>
</evidence>
<sequence>MHPAERGSYVTLPARLSQWDFNYGPAIDGSIQMSDYQKDDRRQMNKRGIAFIVVDIRAVVSKM</sequence>
<accession>A0A174SHU4</accession>
<dbReference type="EMBL" id="CZBE01000019">
    <property type="protein sequence ID" value="CUP97272.1"/>
    <property type="molecule type" value="Genomic_DNA"/>
</dbReference>
<organism evidence="1 2">
    <name type="scientific">Anaerotruncus colihominis</name>
    <dbReference type="NCBI Taxonomy" id="169435"/>
    <lineage>
        <taxon>Bacteria</taxon>
        <taxon>Bacillati</taxon>
        <taxon>Bacillota</taxon>
        <taxon>Clostridia</taxon>
        <taxon>Eubacteriales</taxon>
        <taxon>Oscillospiraceae</taxon>
        <taxon>Anaerotruncus</taxon>
    </lineage>
</organism>
<protein>
    <submittedName>
        <fullName evidence="1">Uncharacterized protein</fullName>
    </submittedName>
</protein>
<proteinExistence type="predicted"/>
<dbReference type="AlphaFoldDB" id="A0A174SHU4"/>